<proteinExistence type="predicted"/>
<feature type="region of interest" description="Disordered" evidence="1">
    <location>
        <begin position="87"/>
        <end position="106"/>
    </location>
</feature>
<keyword evidence="3" id="KW-1185">Reference proteome</keyword>
<dbReference type="OrthoDB" id="3358664at2759"/>
<comment type="caution">
    <text evidence="2">The sequence shown here is derived from an EMBL/GenBank/DDBJ whole genome shotgun (WGS) entry which is preliminary data.</text>
</comment>
<organism evidence="2 3">
    <name type="scientific">Tilletiaria anomala (strain ATCC 24038 / CBS 436.72 / UBC 951)</name>
    <dbReference type="NCBI Taxonomy" id="1037660"/>
    <lineage>
        <taxon>Eukaryota</taxon>
        <taxon>Fungi</taxon>
        <taxon>Dikarya</taxon>
        <taxon>Basidiomycota</taxon>
        <taxon>Ustilaginomycotina</taxon>
        <taxon>Exobasidiomycetes</taxon>
        <taxon>Georgefischeriales</taxon>
        <taxon>Tilletiariaceae</taxon>
        <taxon>Tilletiaria</taxon>
    </lineage>
</organism>
<dbReference type="Proteomes" id="UP000027361">
    <property type="component" value="Unassembled WGS sequence"/>
</dbReference>
<dbReference type="EMBL" id="JMSN01000043">
    <property type="protein sequence ID" value="KDN45281.1"/>
    <property type="molecule type" value="Genomic_DNA"/>
</dbReference>
<dbReference type="GeneID" id="25261396"/>
<evidence type="ECO:0000313" key="2">
    <source>
        <dbReference type="EMBL" id="KDN45281.1"/>
    </source>
</evidence>
<reference evidence="2 3" key="1">
    <citation type="submission" date="2014-05" db="EMBL/GenBank/DDBJ databases">
        <title>Draft genome sequence of a rare smut relative, Tilletiaria anomala UBC 951.</title>
        <authorList>
            <consortium name="DOE Joint Genome Institute"/>
            <person name="Toome M."/>
            <person name="Kuo A."/>
            <person name="Henrissat B."/>
            <person name="Lipzen A."/>
            <person name="Tritt A."/>
            <person name="Yoshinaga Y."/>
            <person name="Zane M."/>
            <person name="Barry K."/>
            <person name="Grigoriev I.V."/>
            <person name="Spatafora J.W."/>
            <person name="Aimea M.C."/>
        </authorList>
    </citation>
    <scope>NUCLEOTIDE SEQUENCE [LARGE SCALE GENOMIC DNA]</scope>
    <source>
        <strain evidence="2 3">UBC 951</strain>
    </source>
</reference>
<name>A0A066VUX6_TILAU</name>
<sequence length="341" mass="38373">MVATWTGAHFAMIQAASPTSKVRVVTVDLVVQAASWAVRGVGLDFAGTASMALTAPSWCTALTRSWRFWRRRTRRSQMWYASRRLPESQSASPGLPPLGKLPESSTPLRIPYQTGSRAFMSSERRGLLGIELQDQDIEHAHLERSMLAAIAETALSVTAWLLLSDNQKDIIVQVTTRSQTTIARFVINPNHQRVEVNAPVAGAKIMTRGVAAGFTAARDSFTELMAKRHEESLRKCEAKQARKQLREEIKCMRRKNLLNGGEDSKPRMRSSNGAIERFSARRLPGILRKEEKTQKERMKRVKRMVKDAKSPERSPLVILSRVQSQHPPPHRSHCVICLHLR</sequence>
<accession>A0A066VUX6</accession>
<evidence type="ECO:0000256" key="1">
    <source>
        <dbReference type="SAM" id="MobiDB-lite"/>
    </source>
</evidence>
<dbReference type="RefSeq" id="XP_013243138.1">
    <property type="nucleotide sequence ID" value="XM_013387684.1"/>
</dbReference>
<gene>
    <name evidence="2" type="ORF">K437DRAFT_122709</name>
</gene>
<protein>
    <submittedName>
        <fullName evidence="2">Uncharacterized protein</fullName>
    </submittedName>
</protein>
<dbReference type="InParanoid" id="A0A066VUX6"/>
<evidence type="ECO:0000313" key="3">
    <source>
        <dbReference type="Proteomes" id="UP000027361"/>
    </source>
</evidence>
<dbReference type="HOGENOM" id="CLU_814282_0_0_1"/>
<dbReference type="AlphaFoldDB" id="A0A066VUX6"/>